<sequence>MASTRPFFVIPPGGSQNPTHYGYLAHLLQSAGYPTYSALLPSVGNSGKVTTQDDMAFIRDRMILPILELEERDVILVMHSYSGVPGSAAALGLGKRERIAQDNKAGVIGQIFYAAMLQKGGDGVDLFTAGGGSFPPFLRPDPDANVIRCDDPIPPLYPEVPPTLASAAAASTIAQGLTSFYSPMPRASWDSDGFKNRVAYIRTVKDTSVPVFVQQVMIDNAKGAEWVVKDIESDHSPHLSQPEKFCGMLLELARQFEDGA</sequence>
<keyword evidence="3" id="KW-1185">Reference proteome</keyword>
<dbReference type="Proteomes" id="UP000800035">
    <property type="component" value="Unassembled WGS sequence"/>
</dbReference>
<dbReference type="PANTHER" id="PTHR37017">
    <property type="entry name" value="AB HYDROLASE-1 DOMAIN-CONTAINING PROTEIN-RELATED"/>
    <property type="match status" value="1"/>
</dbReference>
<name>A0A6A5UFT5_9PLEO</name>
<proteinExistence type="predicted"/>
<evidence type="ECO:0000313" key="2">
    <source>
        <dbReference type="EMBL" id="KAF1963781.1"/>
    </source>
</evidence>
<dbReference type="GO" id="GO:0016787">
    <property type="term" value="F:hydrolase activity"/>
    <property type="evidence" value="ECO:0007669"/>
    <property type="project" value="UniProtKB-KW"/>
</dbReference>
<dbReference type="InterPro" id="IPR052897">
    <property type="entry name" value="Sec-Metab_Biosynth_Hydrolase"/>
</dbReference>
<reference evidence="2" key="1">
    <citation type="journal article" date="2020" name="Stud. Mycol.">
        <title>101 Dothideomycetes genomes: a test case for predicting lifestyles and emergence of pathogens.</title>
        <authorList>
            <person name="Haridas S."/>
            <person name="Albert R."/>
            <person name="Binder M."/>
            <person name="Bloem J."/>
            <person name="Labutti K."/>
            <person name="Salamov A."/>
            <person name="Andreopoulos B."/>
            <person name="Baker S."/>
            <person name="Barry K."/>
            <person name="Bills G."/>
            <person name="Bluhm B."/>
            <person name="Cannon C."/>
            <person name="Castanera R."/>
            <person name="Culley D."/>
            <person name="Daum C."/>
            <person name="Ezra D."/>
            <person name="Gonzalez J."/>
            <person name="Henrissat B."/>
            <person name="Kuo A."/>
            <person name="Liang C."/>
            <person name="Lipzen A."/>
            <person name="Lutzoni F."/>
            <person name="Magnuson J."/>
            <person name="Mondo S."/>
            <person name="Nolan M."/>
            <person name="Ohm R."/>
            <person name="Pangilinan J."/>
            <person name="Park H.-J."/>
            <person name="Ramirez L."/>
            <person name="Alfaro M."/>
            <person name="Sun H."/>
            <person name="Tritt A."/>
            <person name="Yoshinaga Y."/>
            <person name="Zwiers L.-H."/>
            <person name="Turgeon B."/>
            <person name="Goodwin S."/>
            <person name="Spatafora J."/>
            <person name="Crous P."/>
            <person name="Grigoriev I."/>
        </authorList>
    </citation>
    <scope>NUCLEOTIDE SEQUENCE</scope>
    <source>
        <strain evidence="2">CBS 675.92</strain>
    </source>
</reference>
<dbReference type="OrthoDB" id="1263307at2759"/>
<dbReference type="Gene3D" id="3.40.50.1820">
    <property type="entry name" value="alpha/beta hydrolase"/>
    <property type="match status" value="1"/>
</dbReference>
<dbReference type="Pfam" id="PF12697">
    <property type="entry name" value="Abhydrolase_6"/>
    <property type="match status" value="1"/>
</dbReference>
<dbReference type="InterPro" id="IPR000073">
    <property type="entry name" value="AB_hydrolase_1"/>
</dbReference>
<dbReference type="EMBL" id="ML976977">
    <property type="protein sequence ID" value="KAF1963781.1"/>
    <property type="molecule type" value="Genomic_DNA"/>
</dbReference>
<evidence type="ECO:0000313" key="3">
    <source>
        <dbReference type="Proteomes" id="UP000800035"/>
    </source>
</evidence>
<dbReference type="InterPro" id="IPR029058">
    <property type="entry name" value="AB_hydrolase_fold"/>
</dbReference>
<accession>A0A6A5UFT5</accession>
<gene>
    <name evidence="2" type="ORF">CC80DRAFT_487100</name>
</gene>
<feature type="domain" description="AB hydrolase-1" evidence="1">
    <location>
        <begin position="10"/>
        <end position="245"/>
    </location>
</feature>
<organism evidence="2 3">
    <name type="scientific">Byssothecium circinans</name>
    <dbReference type="NCBI Taxonomy" id="147558"/>
    <lineage>
        <taxon>Eukaryota</taxon>
        <taxon>Fungi</taxon>
        <taxon>Dikarya</taxon>
        <taxon>Ascomycota</taxon>
        <taxon>Pezizomycotina</taxon>
        <taxon>Dothideomycetes</taxon>
        <taxon>Pleosporomycetidae</taxon>
        <taxon>Pleosporales</taxon>
        <taxon>Massarineae</taxon>
        <taxon>Massarinaceae</taxon>
        <taxon>Byssothecium</taxon>
    </lineage>
</organism>
<keyword evidence="2" id="KW-0378">Hydrolase</keyword>
<dbReference type="AlphaFoldDB" id="A0A6A5UFT5"/>
<dbReference type="PANTHER" id="PTHR37017:SF8">
    <property type="entry name" value="AB HYDROLASE-1 DOMAIN-CONTAINING PROTEIN"/>
    <property type="match status" value="1"/>
</dbReference>
<protein>
    <submittedName>
        <fullName evidence="2">Alpha/beta-hydrolase</fullName>
    </submittedName>
</protein>
<evidence type="ECO:0000259" key="1">
    <source>
        <dbReference type="Pfam" id="PF12697"/>
    </source>
</evidence>
<dbReference type="SUPFAM" id="SSF53474">
    <property type="entry name" value="alpha/beta-Hydrolases"/>
    <property type="match status" value="1"/>
</dbReference>